<dbReference type="InterPro" id="IPR011990">
    <property type="entry name" value="TPR-like_helical_dom_sf"/>
</dbReference>
<comment type="caution">
    <text evidence="2">The sequence shown here is derived from an EMBL/GenBank/DDBJ whole genome shotgun (WGS) entry which is preliminary data.</text>
</comment>
<accession>A0ABU3AB11</accession>
<dbReference type="EMBL" id="JAVRHR010000002">
    <property type="protein sequence ID" value="MDT0607372.1"/>
    <property type="molecule type" value="Genomic_DNA"/>
</dbReference>
<reference evidence="2 3" key="1">
    <citation type="submission" date="2023-09" db="EMBL/GenBank/DDBJ databases">
        <authorList>
            <person name="Rey-Velasco X."/>
        </authorList>
    </citation>
    <scope>NUCLEOTIDE SEQUENCE [LARGE SCALE GENOMIC DNA]</scope>
    <source>
        <strain evidence="2 3">F388</strain>
    </source>
</reference>
<dbReference type="SUPFAM" id="SSF48452">
    <property type="entry name" value="TPR-like"/>
    <property type="match status" value="1"/>
</dbReference>
<proteinExistence type="predicted"/>
<feature type="chain" id="PRO_5047415341" evidence="1">
    <location>
        <begin position="20"/>
        <end position="601"/>
    </location>
</feature>
<name>A0ABU3AB11_9FLAO</name>
<dbReference type="RefSeq" id="WP_311351001.1">
    <property type="nucleotide sequence ID" value="NZ_JAVRHR010000002.1"/>
</dbReference>
<sequence>MKNLSLLCGLLFLSNLAMSQQIKTVSGLVSDGIKAMESVNVSIADKNISTVTDAAGKYRIEVAEGDRLQFSYVGMRTVTILVEDVTRTLNIKMVPKIEQLEGVTLEGKSKNSDIRFEGKSQKELNDSYNFDQDIIRTKFGYLNKKTAGYSVQIRDGNKINYAATNILGVLQSMFASVKISPEGYPELGTSPDDPAAVIYLRAKSILLPIAAAYEVDGMLYTDPPLFLNVMDIERVALIAGLAGTVKYGSLGAGGVFVINTKSANFSPTKEQLINREQQPLRKTNSVVNALSREKVAKNAPTYLKELRASSSLVDSKAVFEKYHLTYSNSPYFLLDAYEFFVEKYNEVAFADSIIKEHFTPYANNPVLMKALAYTYESQQRFEKANDIYKEIFILRPNYVQSYMDMANSYRNLKDPSHAAAIYARYNYLIEEGFLEEDIMGFSPIINREFNNLLTLEKGAVFDISKSKIPAVSEKDFKGTRLVFEWNDNEAEFELQHVNRENDYYTWKHGIADNTDEIRREKDFGYNVKEYLMDGSLGGTWKININYLGNKSLTPTYLKATVYYDYGLDTQRKETKVFKLDLKNVNQELFTIASSGRTLTRQ</sequence>
<dbReference type="Gene3D" id="1.25.40.10">
    <property type="entry name" value="Tetratricopeptide repeat domain"/>
    <property type="match status" value="1"/>
</dbReference>
<dbReference type="SUPFAM" id="SSF49464">
    <property type="entry name" value="Carboxypeptidase regulatory domain-like"/>
    <property type="match status" value="1"/>
</dbReference>
<protein>
    <submittedName>
        <fullName evidence="2">Carboxypeptidase-like regulatory domain-containing protein</fullName>
    </submittedName>
</protein>
<dbReference type="InterPro" id="IPR008969">
    <property type="entry name" value="CarboxyPept-like_regulatory"/>
</dbReference>
<dbReference type="Gene3D" id="2.60.40.1120">
    <property type="entry name" value="Carboxypeptidase-like, regulatory domain"/>
    <property type="match status" value="1"/>
</dbReference>
<evidence type="ECO:0000256" key="1">
    <source>
        <dbReference type="SAM" id="SignalP"/>
    </source>
</evidence>
<gene>
    <name evidence="2" type="ORF">RM706_10045</name>
</gene>
<dbReference type="Proteomes" id="UP001255246">
    <property type="component" value="Unassembled WGS sequence"/>
</dbReference>
<organism evidence="2 3">
    <name type="scientific">Croceitalea rosinachiae</name>
    <dbReference type="NCBI Taxonomy" id="3075596"/>
    <lineage>
        <taxon>Bacteria</taxon>
        <taxon>Pseudomonadati</taxon>
        <taxon>Bacteroidota</taxon>
        <taxon>Flavobacteriia</taxon>
        <taxon>Flavobacteriales</taxon>
        <taxon>Flavobacteriaceae</taxon>
        <taxon>Croceitalea</taxon>
    </lineage>
</organism>
<evidence type="ECO:0000313" key="3">
    <source>
        <dbReference type="Proteomes" id="UP001255246"/>
    </source>
</evidence>
<dbReference type="Pfam" id="PF13715">
    <property type="entry name" value="CarbopepD_reg_2"/>
    <property type="match status" value="1"/>
</dbReference>
<keyword evidence="1" id="KW-0732">Signal</keyword>
<keyword evidence="3" id="KW-1185">Reference proteome</keyword>
<evidence type="ECO:0000313" key="2">
    <source>
        <dbReference type="EMBL" id="MDT0607372.1"/>
    </source>
</evidence>
<feature type="signal peptide" evidence="1">
    <location>
        <begin position="1"/>
        <end position="19"/>
    </location>
</feature>